<feature type="chain" id="PRO_5012304985" description="Cytochrome C" evidence="1">
    <location>
        <begin position="24"/>
        <end position="145"/>
    </location>
</feature>
<dbReference type="AlphaFoldDB" id="A0A1Y1QPK2"/>
<evidence type="ECO:0008006" key="4">
    <source>
        <dbReference type="Google" id="ProtNLM"/>
    </source>
</evidence>
<evidence type="ECO:0000313" key="2">
    <source>
        <dbReference type="EMBL" id="OQX10607.1"/>
    </source>
</evidence>
<evidence type="ECO:0000313" key="3">
    <source>
        <dbReference type="Proteomes" id="UP000192491"/>
    </source>
</evidence>
<comment type="caution">
    <text evidence="2">The sequence shown here is derived from an EMBL/GenBank/DDBJ whole genome shotgun (WGS) entry which is preliminary data.</text>
</comment>
<dbReference type="GO" id="GO:0005506">
    <property type="term" value="F:iron ion binding"/>
    <property type="evidence" value="ECO:0007669"/>
    <property type="project" value="InterPro"/>
</dbReference>
<gene>
    <name evidence="2" type="ORF">BWK73_19880</name>
</gene>
<dbReference type="Proteomes" id="UP000192491">
    <property type="component" value="Unassembled WGS sequence"/>
</dbReference>
<accession>A0A1Y1QPK2</accession>
<dbReference type="GO" id="GO:0009055">
    <property type="term" value="F:electron transfer activity"/>
    <property type="evidence" value="ECO:0007669"/>
    <property type="project" value="InterPro"/>
</dbReference>
<dbReference type="Gene3D" id="1.20.120.10">
    <property type="entry name" value="Cytochrome c/b562"/>
    <property type="match status" value="1"/>
</dbReference>
<protein>
    <recommendedName>
        <fullName evidence="4">Cytochrome C</fullName>
    </recommendedName>
</protein>
<proteinExistence type="predicted"/>
<feature type="signal peptide" evidence="1">
    <location>
        <begin position="1"/>
        <end position="23"/>
    </location>
</feature>
<reference evidence="2 3" key="1">
    <citation type="submission" date="2017-01" db="EMBL/GenBank/DDBJ databases">
        <title>Novel large sulfur bacteria in the metagenomes of groundwater-fed chemosynthetic microbial mats in the Lake Huron basin.</title>
        <authorList>
            <person name="Sharrar A.M."/>
            <person name="Flood B.E."/>
            <person name="Bailey J.V."/>
            <person name="Jones D.S."/>
            <person name="Biddanda B."/>
            <person name="Ruberg S.A."/>
            <person name="Marcus D.N."/>
            <person name="Dick G.J."/>
        </authorList>
    </citation>
    <scope>NUCLEOTIDE SEQUENCE [LARGE SCALE GENOMIC DNA]</scope>
    <source>
        <strain evidence="2">A8</strain>
    </source>
</reference>
<name>A0A1Y1QPK2_9GAMM</name>
<dbReference type="EMBL" id="MTEJ01000109">
    <property type="protein sequence ID" value="OQX10607.1"/>
    <property type="molecule type" value="Genomic_DNA"/>
</dbReference>
<dbReference type="GO" id="GO:0022900">
    <property type="term" value="P:electron transport chain"/>
    <property type="evidence" value="ECO:0007669"/>
    <property type="project" value="InterPro"/>
</dbReference>
<dbReference type="GO" id="GO:0020037">
    <property type="term" value="F:heme binding"/>
    <property type="evidence" value="ECO:0007669"/>
    <property type="project" value="InterPro"/>
</dbReference>
<dbReference type="InterPro" id="IPR010980">
    <property type="entry name" value="Cyt_c/b562"/>
</dbReference>
<keyword evidence="1" id="KW-0732">Signal</keyword>
<dbReference type="SUPFAM" id="SSF47175">
    <property type="entry name" value="Cytochromes"/>
    <property type="match status" value="1"/>
</dbReference>
<sequence length="145" mass="16098">MKPYFAYVLAGLLCLSSAVPVFAADTTAPDPRTSLGMTSEERAEFLSEMRKMLGSIQGILQGISSEDRNMIAEFATQSGNRMARATPDTLRNRLPQAFKDIGGSTHMLFEELVIRAETDDMNDLLKHTTTIMNQCMSCHTQFRAD</sequence>
<evidence type="ECO:0000256" key="1">
    <source>
        <dbReference type="SAM" id="SignalP"/>
    </source>
</evidence>
<organism evidence="2 3">
    <name type="scientific">Thiothrix lacustris</name>
    <dbReference type="NCBI Taxonomy" id="525917"/>
    <lineage>
        <taxon>Bacteria</taxon>
        <taxon>Pseudomonadati</taxon>
        <taxon>Pseudomonadota</taxon>
        <taxon>Gammaproteobacteria</taxon>
        <taxon>Thiotrichales</taxon>
        <taxon>Thiotrichaceae</taxon>
        <taxon>Thiothrix</taxon>
    </lineage>
</organism>